<gene>
    <name evidence="1" type="ORF">MNB_SV-6-581</name>
</gene>
<dbReference type="EMBL" id="FPHC01000067">
    <property type="protein sequence ID" value="SFV63215.1"/>
    <property type="molecule type" value="Genomic_DNA"/>
</dbReference>
<dbReference type="GO" id="GO:0006508">
    <property type="term" value="P:proteolysis"/>
    <property type="evidence" value="ECO:0007669"/>
    <property type="project" value="InterPro"/>
</dbReference>
<dbReference type="SUPFAM" id="SSF53187">
    <property type="entry name" value="Zn-dependent exopeptidases"/>
    <property type="match status" value="1"/>
</dbReference>
<organism evidence="1">
    <name type="scientific">hydrothermal vent metagenome</name>
    <dbReference type="NCBI Taxonomy" id="652676"/>
    <lineage>
        <taxon>unclassified sequences</taxon>
        <taxon>metagenomes</taxon>
        <taxon>ecological metagenomes</taxon>
    </lineage>
</organism>
<dbReference type="GO" id="GO:0070573">
    <property type="term" value="F:metallodipeptidase activity"/>
    <property type="evidence" value="ECO:0007669"/>
    <property type="project" value="TreeGrafter"/>
</dbReference>
<dbReference type="PANTHER" id="PTHR43501">
    <property type="entry name" value="CYTOSOL NON-SPECIFIC DIPEPTIDASE"/>
    <property type="match status" value="1"/>
</dbReference>
<proteinExistence type="predicted"/>
<keyword evidence="1" id="KW-0645">Protease</keyword>
<dbReference type="GO" id="GO:0005829">
    <property type="term" value="C:cytosol"/>
    <property type="evidence" value="ECO:0007669"/>
    <property type="project" value="TreeGrafter"/>
</dbReference>
<keyword evidence="1" id="KW-0378">Hydrolase</keyword>
<dbReference type="PANTHER" id="PTHR43501:SF1">
    <property type="entry name" value="CYTOSOL NON-SPECIFIC DIPEPTIDASE"/>
    <property type="match status" value="1"/>
</dbReference>
<evidence type="ECO:0000313" key="1">
    <source>
        <dbReference type="EMBL" id="SFV63215.1"/>
    </source>
</evidence>
<keyword evidence="1" id="KW-0224">Dipeptidase</keyword>
<name>A0A1W1CBX0_9ZZZZ</name>
<accession>A0A1W1CBX0</accession>
<sequence>MSSIIKYFKEIASIPHCSRDAERLKEFLVQFAKDRGYEVAVDEAQNILISKGSPNLCLQAHYDMVCMGEAPNLDIYIEDGLMRARDSSLGADNGIAIAMMMELMDSGSELEFLITADEEIGLIGASALSFDLHSTMMLNLDSEDEAEVYIGCAGGVDIVASKPYATTFDDRESYEISIDGLAGGHSGVDIDRNIPNAIKLLASYIKERELEIVSIEGGERLNSIPSSAKAIVKSTTPPKGNDIVKVCRVDSIDPILYGGSEVIDLLKGFSHGVQAMNEMFKIPEISINLAIVSTENGIVTIETSARAMSPDGLAQISNKTVEFFKSFGYSVELRDKYPSWRPEINSFTKDVERAMIEVFGESKMVAIHAGLECGVISQKYPSILLASIGPTIRYPHSTREEVDLESVEKTFEVLKLIITNLKN</sequence>
<dbReference type="PRINTS" id="PR00934">
    <property type="entry name" value="XHISDIPTASE"/>
</dbReference>
<dbReference type="EC" id="3.4.13.-" evidence="1"/>
<reference evidence="1" key="1">
    <citation type="submission" date="2016-10" db="EMBL/GenBank/DDBJ databases">
        <authorList>
            <person name="de Groot N.N."/>
        </authorList>
    </citation>
    <scope>NUCLEOTIDE SEQUENCE</scope>
</reference>
<protein>
    <submittedName>
        <fullName evidence="1">Aminoacyl-histidine dipeptidase (Peptidase D)</fullName>
        <ecNumber evidence="1">3.4.13.-</ecNumber>
    </submittedName>
</protein>
<dbReference type="InterPro" id="IPR002933">
    <property type="entry name" value="Peptidase_M20"/>
</dbReference>
<dbReference type="Gene3D" id="3.40.630.10">
    <property type="entry name" value="Zn peptidases"/>
    <property type="match status" value="2"/>
</dbReference>
<dbReference type="InterPro" id="IPR001160">
    <property type="entry name" value="Peptidase_M20C"/>
</dbReference>
<dbReference type="AlphaFoldDB" id="A0A1W1CBX0"/>
<dbReference type="Pfam" id="PF01546">
    <property type="entry name" value="Peptidase_M20"/>
    <property type="match status" value="1"/>
</dbReference>